<keyword evidence="5 6" id="KW-0233">DNA recombination</keyword>
<organism evidence="7 8">
    <name type="scientific">Legionella impletisoli</name>
    <dbReference type="NCBI Taxonomy" id="343510"/>
    <lineage>
        <taxon>Bacteria</taxon>
        <taxon>Pseudomonadati</taxon>
        <taxon>Pseudomonadota</taxon>
        <taxon>Gammaproteobacteria</taxon>
        <taxon>Legionellales</taxon>
        <taxon>Legionellaceae</taxon>
        <taxon>Legionella</taxon>
    </lineage>
</organism>
<dbReference type="PANTHER" id="PTHR33217">
    <property type="entry name" value="TRANSPOSASE FOR INSERTION SEQUENCE ELEMENT IS1081"/>
    <property type="match status" value="1"/>
</dbReference>
<comment type="caution">
    <text evidence="7">The sequence shown here is derived from an EMBL/GenBank/DDBJ whole genome shotgun (WGS) entry which is preliminary data.</text>
</comment>
<evidence type="ECO:0000313" key="8">
    <source>
        <dbReference type="Proteomes" id="UP000630149"/>
    </source>
</evidence>
<evidence type="ECO:0000256" key="6">
    <source>
        <dbReference type="RuleBase" id="RU365089"/>
    </source>
</evidence>
<evidence type="ECO:0000256" key="3">
    <source>
        <dbReference type="ARBA" id="ARBA00022578"/>
    </source>
</evidence>
<keyword evidence="6" id="KW-0814">Transposable element</keyword>
<dbReference type="Proteomes" id="UP000630149">
    <property type="component" value="Unassembled WGS sequence"/>
</dbReference>
<name>A0A917JS01_9GAMM</name>
<dbReference type="GO" id="GO:0006313">
    <property type="term" value="P:DNA transposition"/>
    <property type="evidence" value="ECO:0007669"/>
    <property type="project" value="UniProtKB-UniRule"/>
</dbReference>
<dbReference type="Pfam" id="PF00872">
    <property type="entry name" value="Transposase_mut"/>
    <property type="match status" value="1"/>
</dbReference>
<proteinExistence type="inferred from homology"/>
<dbReference type="NCBIfam" id="NF033543">
    <property type="entry name" value="transpos_IS256"/>
    <property type="match status" value="1"/>
</dbReference>
<gene>
    <name evidence="7" type="ORF">GCM10007966_08830</name>
</gene>
<accession>A0A917JS01</accession>
<evidence type="ECO:0000256" key="5">
    <source>
        <dbReference type="ARBA" id="ARBA00023172"/>
    </source>
</evidence>
<evidence type="ECO:0000313" key="7">
    <source>
        <dbReference type="EMBL" id="GGI82470.1"/>
    </source>
</evidence>
<dbReference type="GO" id="GO:0004803">
    <property type="term" value="F:transposase activity"/>
    <property type="evidence" value="ECO:0007669"/>
    <property type="project" value="UniProtKB-UniRule"/>
</dbReference>
<dbReference type="OrthoDB" id="9779930at2"/>
<keyword evidence="8" id="KW-1185">Reference proteome</keyword>
<comment type="function">
    <text evidence="1 6">Required for the transposition of the insertion element.</text>
</comment>
<dbReference type="GO" id="GO:0003677">
    <property type="term" value="F:DNA binding"/>
    <property type="evidence" value="ECO:0007669"/>
    <property type="project" value="UniProtKB-UniRule"/>
</dbReference>
<protein>
    <recommendedName>
        <fullName evidence="6">Mutator family transposase</fullName>
    </recommendedName>
</protein>
<dbReference type="InterPro" id="IPR001207">
    <property type="entry name" value="Transposase_mutator"/>
</dbReference>
<dbReference type="EMBL" id="BMOB01000003">
    <property type="protein sequence ID" value="GGI82470.1"/>
    <property type="molecule type" value="Genomic_DNA"/>
</dbReference>
<dbReference type="AlphaFoldDB" id="A0A917JS01"/>
<evidence type="ECO:0000256" key="4">
    <source>
        <dbReference type="ARBA" id="ARBA00023125"/>
    </source>
</evidence>
<comment type="similarity">
    <text evidence="2 6">Belongs to the transposase mutator family.</text>
</comment>
<evidence type="ECO:0000256" key="1">
    <source>
        <dbReference type="ARBA" id="ARBA00002190"/>
    </source>
</evidence>
<evidence type="ECO:0000256" key="2">
    <source>
        <dbReference type="ARBA" id="ARBA00010961"/>
    </source>
</evidence>
<reference evidence="7" key="1">
    <citation type="journal article" date="2014" name="Int. J. Syst. Evol. Microbiol.">
        <title>Complete genome sequence of Corynebacterium casei LMG S-19264T (=DSM 44701T), isolated from a smear-ripened cheese.</title>
        <authorList>
            <consortium name="US DOE Joint Genome Institute (JGI-PGF)"/>
            <person name="Walter F."/>
            <person name="Albersmeier A."/>
            <person name="Kalinowski J."/>
            <person name="Ruckert C."/>
        </authorList>
    </citation>
    <scope>NUCLEOTIDE SEQUENCE</scope>
    <source>
        <strain evidence="7">JCM 13919</strain>
    </source>
</reference>
<dbReference type="PANTHER" id="PTHR33217:SF7">
    <property type="entry name" value="TRANSPOSASE FOR INSERTION SEQUENCE ELEMENT IS1081"/>
    <property type="match status" value="1"/>
</dbReference>
<keyword evidence="4 6" id="KW-0238">DNA-binding</keyword>
<keyword evidence="3 6" id="KW-0815">Transposition</keyword>
<reference evidence="7" key="2">
    <citation type="submission" date="2020-09" db="EMBL/GenBank/DDBJ databases">
        <authorList>
            <person name="Sun Q."/>
            <person name="Ohkuma M."/>
        </authorList>
    </citation>
    <scope>NUCLEOTIDE SEQUENCE</scope>
    <source>
        <strain evidence="7">JCM 13919</strain>
    </source>
</reference>
<sequence>MKQRFDGQSYPFILVDALFFKSRDEDRVVSRAALTISGVRSDGVREILGVQIGDTESFATWDETFRWLKGRGLRGVMFVISDQHSGLKEAIQKHFQGASWQRCQVHLMRNILGSCSLRHRAEIAASAKLILQAPDMKEARRRLDEFVERFQKSAPKAVACLEEAFEDAMAVMVLPEKYRKRLRTTNMQERLNEEIRRRERVIRIFPNDDAALRMFGALLAEQNEAWQSRRYLDMDDFNEWLMGRGEMDEPSIVAMKLA</sequence>